<feature type="transmembrane region" description="Helical" evidence="6">
    <location>
        <begin position="500"/>
        <end position="518"/>
    </location>
</feature>
<evidence type="ECO:0000256" key="3">
    <source>
        <dbReference type="ARBA" id="ARBA00022692"/>
    </source>
</evidence>
<feature type="transmembrane region" description="Helical" evidence="6">
    <location>
        <begin position="744"/>
        <end position="768"/>
    </location>
</feature>
<accession>A0A150Y1V0</accession>
<feature type="transmembrane region" description="Helical" evidence="6">
    <location>
        <begin position="96"/>
        <end position="117"/>
    </location>
</feature>
<dbReference type="EMBL" id="LRPB01000006">
    <property type="protein sequence ID" value="KYG84904.1"/>
    <property type="molecule type" value="Genomic_DNA"/>
</dbReference>
<evidence type="ECO:0000259" key="7">
    <source>
        <dbReference type="Pfam" id="PF02687"/>
    </source>
</evidence>
<evidence type="ECO:0000256" key="1">
    <source>
        <dbReference type="ARBA" id="ARBA00004651"/>
    </source>
</evidence>
<dbReference type="Pfam" id="PF12704">
    <property type="entry name" value="MacB_PCD"/>
    <property type="match status" value="1"/>
</dbReference>
<feature type="transmembrane region" description="Helical" evidence="6">
    <location>
        <begin position="450"/>
        <end position="474"/>
    </location>
</feature>
<dbReference type="PANTHER" id="PTHR30572:SF18">
    <property type="entry name" value="ABC-TYPE MACROLIDE FAMILY EXPORT SYSTEM PERMEASE COMPONENT 2"/>
    <property type="match status" value="1"/>
</dbReference>
<feature type="domain" description="MacB-like periplasmic core" evidence="8">
    <location>
        <begin position="95"/>
        <end position="313"/>
    </location>
</feature>
<dbReference type="InterPro" id="IPR050250">
    <property type="entry name" value="Macrolide_Exporter_MacB"/>
</dbReference>
<keyword evidence="2" id="KW-1003">Cell membrane</keyword>
<gene>
    <name evidence="9" type="ORF">AWW67_16805</name>
</gene>
<keyword evidence="4 6" id="KW-1133">Transmembrane helix</keyword>
<feature type="transmembrane region" description="Helical" evidence="6">
    <location>
        <begin position="403"/>
        <end position="425"/>
    </location>
</feature>
<evidence type="ECO:0000313" key="10">
    <source>
        <dbReference type="Proteomes" id="UP000075663"/>
    </source>
</evidence>
<dbReference type="GO" id="GO:0005886">
    <property type="term" value="C:plasma membrane"/>
    <property type="evidence" value="ECO:0007669"/>
    <property type="project" value="UniProtKB-SubCell"/>
</dbReference>
<feature type="transmembrane region" description="Helical" evidence="6">
    <location>
        <begin position="830"/>
        <end position="850"/>
    </location>
</feature>
<evidence type="ECO:0000259" key="8">
    <source>
        <dbReference type="Pfam" id="PF12704"/>
    </source>
</evidence>
<dbReference type="InterPro" id="IPR047699">
    <property type="entry name" value="Permease_put_prefix"/>
</dbReference>
<sequence>MQQPPKLPLKILRFFCAEHRLEEIEGDLFEEFQDQIQTYGYNKAKRLYYWTVIRSFRSYLFDYQSNSTHPLSFITMIRHYLKTAFRGMVRHKSFSIINIVGLCIGLSSGLILGLFVVDELKKDFDLKDKELIYRVESFSETRASEGFNGRVHSGLGPALVELIPQVTNQVRMNKLPIDVIIDDGKKRNFYEEERISTDSTFFDFFPQVFIEGVQKGALKQLTDIIITERTALKLFGTTSAIGNEIVTTSNYDNKFIVTAVVKDPPPHSSIQFSFLNYKDGSRDNIRNPLSTLSTTYIKLAPNEKAESVARIINTTIIPLVQGDWMKTTTFRLSSFQQAKYDRKVTDNIIKPSDKQMYIIFTIVAVFILALAIINYTNLSAARALQRGQEAGIRKIIGAGKLSFIYQFVAESFLFCFSSLLLSLLVTALCTPYFEQTIAHQLIFNYWSDPWFWVSILATTLLIAIVAGLYPAFLVSRFKFTEFIKGNIANSTKGASLRKGLVVFQFVIAIAMIVCATVVRNQVNFMTNQKLSYEPDQILVIDRAFTSKFNLFKTELKALPEVINTSITTSPPGGNDYRVSSADSHLGEIIYQHNVDDNYAQMLGLEFLSGENFNLEKPSENEGQVIINESLAKLIETTNPLNLEDPLKGSYLFTIENVKIKGVVKDLHLQSLHETIKPMLFAYESFNGLNGGYALIKLKTDNIQQTIDDIEKVWEKHIPDNPFGYQFLDTRFNNLYSSEIRLGKIFGVFTTIAILISCLGLYGLVTFIVQSKTKEVGVRKVLGASALQIIHLFNKQIYRLIVFASLVAVPLAYFVMNKWLNNFAYHVEVSFLATISIVIGTFLLASLTVFIRSIKAATSNPVDALRSE</sequence>
<evidence type="ECO:0000256" key="2">
    <source>
        <dbReference type="ARBA" id="ARBA00022475"/>
    </source>
</evidence>
<evidence type="ECO:0000256" key="6">
    <source>
        <dbReference type="SAM" id="Phobius"/>
    </source>
</evidence>
<dbReference type="NCBIfam" id="NF038404">
    <property type="entry name" value="perm_prefix_2"/>
    <property type="match status" value="1"/>
</dbReference>
<feature type="domain" description="ABC3 transporter permease C-terminal" evidence="7">
    <location>
        <begin position="747"/>
        <end position="860"/>
    </location>
</feature>
<comment type="subcellular location">
    <subcellularLocation>
        <location evidence="1">Cell membrane</location>
        <topology evidence="1">Multi-pass membrane protein</topology>
    </subcellularLocation>
</comment>
<comment type="caution">
    <text evidence="9">The sequence shown here is derived from an EMBL/GenBank/DDBJ whole genome shotgun (WGS) entry which is preliminary data.</text>
</comment>
<keyword evidence="5 6" id="KW-0472">Membrane</keyword>
<protein>
    <submittedName>
        <fullName evidence="9">Uncharacterized protein</fullName>
    </submittedName>
</protein>
<reference evidence="9 10" key="1">
    <citation type="submission" date="2016-01" db="EMBL/GenBank/DDBJ databases">
        <title>Genome sequencing of Roseivirga seohaensis SW-152.</title>
        <authorList>
            <person name="Selvaratnam C."/>
            <person name="Thevarajoo S."/>
            <person name="Goh K.M."/>
            <person name="Ee R."/>
            <person name="Chan K.-G."/>
            <person name="Chong C.S."/>
        </authorList>
    </citation>
    <scope>NUCLEOTIDE SEQUENCE [LARGE SCALE GENOMIC DNA]</scope>
    <source>
        <strain evidence="9 10">SW-152</strain>
    </source>
</reference>
<dbReference type="RefSeq" id="WP_062300375.1">
    <property type="nucleotide sequence ID" value="NZ_LRPB01000006.1"/>
</dbReference>
<dbReference type="InterPro" id="IPR003838">
    <property type="entry name" value="ABC3_permease_C"/>
</dbReference>
<dbReference type="InterPro" id="IPR025857">
    <property type="entry name" value="MacB_PCD"/>
</dbReference>
<dbReference type="GO" id="GO:0022857">
    <property type="term" value="F:transmembrane transporter activity"/>
    <property type="evidence" value="ECO:0007669"/>
    <property type="project" value="TreeGrafter"/>
</dbReference>
<dbReference type="AlphaFoldDB" id="A0A150Y1V0"/>
<name>A0A150Y1V0_9BACT</name>
<organism evidence="9 10">
    <name type="scientific">Roseivirga seohaensis</name>
    <dbReference type="NCBI Taxonomy" id="1914963"/>
    <lineage>
        <taxon>Bacteria</taxon>
        <taxon>Pseudomonadati</taxon>
        <taxon>Bacteroidota</taxon>
        <taxon>Cytophagia</taxon>
        <taxon>Cytophagales</taxon>
        <taxon>Roseivirgaceae</taxon>
        <taxon>Roseivirga</taxon>
    </lineage>
</organism>
<evidence type="ECO:0000256" key="4">
    <source>
        <dbReference type="ARBA" id="ARBA00022989"/>
    </source>
</evidence>
<evidence type="ECO:0000256" key="5">
    <source>
        <dbReference type="ARBA" id="ARBA00023136"/>
    </source>
</evidence>
<feature type="transmembrane region" description="Helical" evidence="6">
    <location>
        <begin position="356"/>
        <end position="376"/>
    </location>
</feature>
<proteinExistence type="predicted"/>
<dbReference type="Pfam" id="PF02687">
    <property type="entry name" value="FtsX"/>
    <property type="match status" value="2"/>
</dbReference>
<feature type="domain" description="ABC3 transporter permease C-terminal" evidence="7">
    <location>
        <begin position="362"/>
        <end position="476"/>
    </location>
</feature>
<keyword evidence="3 6" id="KW-0812">Transmembrane</keyword>
<dbReference type="PANTHER" id="PTHR30572">
    <property type="entry name" value="MEMBRANE COMPONENT OF TRANSPORTER-RELATED"/>
    <property type="match status" value="1"/>
</dbReference>
<dbReference type="STRING" id="1914963.AWW67_16805"/>
<dbReference type="Proteomes" id="UP000075663">
    <property type="component" value="Unassembled WGS sequence"/>
</dbReference>
<feature type="transmembrane region" description="Helical" evidence="6">
    <location>
        <begin position="796"/>
        <end position="815"/>
    </location>
</feature>
<evidence type="ECO:0000313" key="9">
    <source>
        <dbReference type="EMBL" id="KYG84904.1"/>
    </source>
</evidence>